<dbReference type="AlphaFoldDB" id="A0A2P2PBK2"/>
<sequence>MPVYSLLSQGNHSDLARVRPVVEQVFSDDFRF</sequence>
<protein>
    <submittedName>
        <fullName evidence="1">Uncharacterized protein</fullName>
    </submittedName>
</protein>
<organism evidence="1">
    <name type="scientific">Rhizophora mucronata</name>
    <name type="common">Asiatic mangrove</name>
    <dbReference type="NCBI Taxonomy" id="61149"/>
    <lineage>
        <taxon>Eukaryota</taxon>
        <taxon>Viridiplantae</taxon>
        <taxon>Streptophyta</taxon>
        <taxon>Embryophyta</taxon>
        <taxon>Tracheophyta</taxon>
        <taxon>Spermatophyta</taxon>
        <taxon>Magnoliopsida</taxon>
        <taxon>eudicotyledons</taxon>
        <taxon>Gunneridae</taxon>
        <taxon>Pentapetalae</taxon>
        <taxon>rosids</taxon>
        <taxon>fabids</taxon>
        <taxon>Malpighiales</taxon>
        <taxon>Rhizophoraceae</taxon>
        <taxon>Rhizophora</taxon>
    </lineage>
</organism>
<accession>A0A2P2PBK2</accession>
<dbReference type="EMBL" id="GGEC01071517">
    <property type="protein sequence ID" value="MBX52001.1"/>
    <property type="molecule type" value="Transcribed_RNA"/>
</dbReference>
<proteinExistence type="predicted"/>
<reference evidence="1" key="1">
    <citation type="submission" date="2018-02" db="EMBL/GenBank/DDBJ databases">
        <title>Rhizophora mucronata_Transcriptome.</title>
        <authorList>
            <person name="Meera S.P."/>
            <person name="Sreeshan A."/>
            <person name="Augustine A."/>
        </authorList>
    </citation>
    <scope>NUCLEOTIDE SEQUENCE</scope>
    <source>
        <tissue evidence="1">Leaf</tissue>
    </source>
</reference>
<evidence type="ECO:0000313" key="1">
    <source>
        <dbReference type="EMBL" id="MBX52001.1"/>
    </source>
</evidence>
<name>A0A2P2PBK2_RHIMU</name>